<name>A0ABW1D6N9_9ACTN</name>
<comment type="caution">
    <text evidence="2">The sequence shown here is derived from an EMBL/GenBank/DDBJ whole genome shotgun (WGS) entry which is preliminary data.</text>
</comment>
<dbReference type="RefSeq" id="WP_379523139.1">
    <property type="nucleotide sequence ID" value="NZ_JBHSPA010000096.1"/>
</dbReference>
<keyword evidence="3" id="KW-1185">Reference proteome</keyword>
<evidence type="ECO:0000313" key="2">
    <source>
        <dbReference type="EMBL" id="MFC5833717.1"/>
    </source>
</evidence>
<protein>
    <submittedName>
        <fullName evidence="2">Uncharacterized protein</fullName>
    </submittedName>
</protein>
<proteinExistence type="predicted"/>
<evidence type="ECO:0000313" key="3">
    <source>
        <dbReference type="Proteomes" id="UP001596058"/>
    </source>
</evidence>
<feature type="transmembrane region" description="Helical" evidence="1">
    <location>
        <begin position="52"/>
        <end position="76"/>
    </location>
</feature>
<feature type="transmembrane region" description="Helical" evidence="1">
    <location>
        <begin position="15"/>
        <end position="40"/>
    </location>
</feature>
<reference evidence="3" key="1">
    <citation type="journal article" date="2019" name="Int. J. Syst. Evol. Microbiol.">
        <title>The Global Catalogue of Microorganisms (GCM) 10K type strain sequencing project: providing services to taxonomists for standard genome sequencing and annotation.</title>
        <authorList>
            <consortium name="The Broad Institute Genomics Platform"/>
            <consortium name="The Broad Institute Genome Sequencing Center for Infectious Disease"/>
            <person name="Wu L."/>
            <person name="Ma J."/>
        </authorList>
    </citation>
    <scope>NUCLEOTIDE SEQUENCE [LARGE SCALE GENOMIC DNA]</scope>
    <source>
        <strain evidence="3">CCUG 53903</strain>
    </source>
</reference>
<organism evidence="2 3">
    <name type="scientific">Nonomuraea insulae</name>
    <dbReference type="NCBI Taxonomy" id="1616787"/>
    <lineage>
        <taxon>Bacteria</taxon>
        <taxon>Bacillati</taxon>
        <taxon>Actinomycetota</taxon>
        <taxon>Actinomycetes</taxon>
        <taxon>Streptosporangiales</taxon>
        <taxon>Streptosporangiaceae</taxon>
        <taxon>Nonomuraea</taxon>
    </lineage>
</organism>
<feature type="transmembrane region" description="Helical" evidence="1">
    <location>
        <begin position="82"/>
        <end position="100"/>
    </location>
</feature>
<dbReference type="EMBL" id="JBHSPA010000096">
    <property type="protein sequence ID" value="MFC5833717.1"/>
    <property type="molecule type" value="Genomic_DNA"/>
</dbReference>
<gene>
    <name evidence="2" type="ORF">ACFPZ3_58595</name>
</gene>
<keyword evidence="1" id="KW-0812">Transmembrane</keyword>
<keyword evidence="1" id="KW-0472">Membrane</keyword>
<keyword evidence="1" id="KW-1133">Transmembrane helix</keyword>
<accession>A0ABW1D6N9</accession>
<dbReference type="Proteomes" id="UP001596058">
    <property type="component" value="Unassembled WGS sequence"/>
</dbReference>
<evidence type="ECO:0000256" key="1">
    <source>
        <dbReference type="SAM" id="Phobius"/>
    </source>
</evidence>
<sequence>MEATDTESSNASGMILGLLAMIWFIGVPLCLWQAFAAALAGYVERDRDGMNAWLTAAAVIFTVTPILATGICVFTGRVVRAWIFGLVAAACVLFIFAGLYRDARQAELRGPPPPLPSNYCAEYSGGDSDCPGG</sequence>